<dbReference type="Gene3D" id="2.115.10.20">
    <property type="entry name" value="Glycosyl hydrolase domain, family 43"/>
    <property type="match status" value="1"/>
</dbReference>
<keyword evidence="6" id="KW-1185">Reference proteome</keyword>
<dbReference type="InterPro" id="IPR023296">
    <property type="entry name" value="Glyco_hydro_beta-prop_sf"/>
</dbReference>
<organism evidence="5 6">
    <name type="scientific">Paenibacillus segetis</name>
    <dbReference type="NCBI Taxonomy" id="1325360"/>
    <lineage>
        <taxon>Bacteria</taxon>
        <taxon>Bacillati</taxon>
        <taxon>Bacillota</taxon>
        <taxon>Bacilli</taxon>
        <taxon>Bacillales</taxon>
        <taxon>Paenibacillaceae</taxon>
        <taxon>Paenibacillus</taxon>
    </lineage>
</organism>
<dbReference type="SUPFAM" id="SSF75005">
    <property type="entry name" value="Arabinanase/levansucrase/invertase"/>
    <property type="match status" value="1"/>
</dbReference>
<comment type="function">
    <text evidence="4">Converts 4-O-beta-D-mannopyranosyl-D-glucopyranose (Man-Glc) to mannose 1-phosphate (Man1P) and glucose.</text>
</comment>
<dbReference type="Proteomes" id="UP000659344">
    <property type="component" value="Unassembled WGS sequence"/>
</dbReference>
<evidence type="ECO:0000256" key="3">
    <source>
        <dbReference type="ARBA" id="ARBA00024356"/>
    </source>
</evidence>
<dbReference type="InterPro" id="IPR028583">
    <property type="entry name" value="Man_Glc_phosphorylase"/>
</dbReference>
<sequence>MTTIFEERKAILTARYEELISRRNEKIPYGNGIYDRYKYPLLTAEHAPLIWKYDFNEESNPYFSERLGINCVFNPGAIELDGKFYLVARVEGTDRKSFFAIAESDNGVDGFRFWDHPVVLPETEDPDINVYDMRLVRHEDGFIYGLFCTERKDPDAPKGDLSSATAKCGIARTKDLKTWERLADLQTKSPQQRNVVLHPEFIEGKYAFYTRPQDGFIDAGSGGGIAWGLSDSIEKAVIDEEIIVDERQYHTIKEVKNGQGPAPIRTSEGWLHIAHGVRNTAAGLRYVLYAFLTDLNDPRHIIYSPGGHLIAPEGEERIGDVSNVVFCNGVIARDNGDVYIYYASSDTRIHVATTTVDRLLDYVKNTPKDPLRSYACVQQRIELINRNLALHN</sequence>
<proteinExistence type="inferred from homology"/>
<dbReference type="EMBL" id="BMFT01000001">
    <property type="protein sequence ID" value="GGH28008.1"/>
    <property type="molecule type" value="Genomic_DNA"/>
</dbReference>
<keyword evidence="4" id="KW-0119">Carbohydrate metabolism</keyword>
<name>A0ABQ1YJ15_9BACL</name>
<keyword evidence="2 4" id="KW-0808">Transferase</keyword>
<comment type="catalytic activity">
    <reaction evidence="4">
        <text>beta-D-mannosyl-(1-&gt;4)-D-glucose + phosphate = alpha-D-mannose 1-phosphate + D-glucose</text>
        <dbReference type="Rhea" id="RHEA:32531"/>
        <dbReference type="ChEBI" id="CHEBI:4167"/>
        <dbReference type="ChEBI" id="CHEBI:43474"/>
        <dbReference type="ChEBI" id="CHEBI:58409"/>
        <dbReference type="ChEBI" id="CHEBI:64351"/>
        <dbReference type="EC" id="2.4.1.281"/>
    </reaction>
</comment>
<evidence type="ECO:0000313" key="6">
    <source>
        <dbReference type="Proteomes" id="UP000659344"/>
    </source>
</evidence>
<dbReference type="PANTHER" id="PTHR34106:SF1">
    <property type="entry name" value="1,4-BETA-MANNOSYL-N-ACETYLGLUCOSAMINE PHOSPHORYLASE"/>
    <property type="match status" value="1"/>
</dbReference>
<dbReference type="HAMAP" id="MF_00928">
    <property type="entry name" value="Man_Glc_phosphorylase"/>
    <property type="match status" value="1"/>
</dbReference>
<keyword evidence="4" id="KW-0961">Cell wall biogenesis/degradation</keyword>
<comment type="similarity">
    <text evidence="3 4">Belongs to the glycosyl hydrolase 130 family.</text>
</comment>
<keyword evidence="1 4" id="KW-0328">Glycosyltransferase</keyword>
<accession>A0ABQ1YJ15</accession>
<dbReference type="Pfam" id="PF04041">
    <property type="entry name" value="Glyco_hydro_130"/>
    <property type="match status" value="1"/>
</dbReference>
<protein>
    <recommendedName>
        <fullName evidence="4">4-O-beta-D-mannosyl-D-glucose phosphorylase</fullName>
        <shortName evidence="4">MGP</shortName>
        <shortName evidence="4">Mannosylglucose phosphorylase</shortName>
        <ecNumber evidence="4">2.4.1.281</ecNumber>
    </recommendedName>
</protein>
<evidence type="ECO:0000256" key="4">
    <source>
        <dbReference type="HAMAP-Rule" id="MF_00928"/>
    </source>
</evidence>
<dbReference type="PIRSF" id="PIRSF016202">
    <property type="entry name" value="PH1107"/>
    <property type="match status" value="1"/>
</dbReference>
<dbReference type="EC" id="2.4.1.281" evidence="4"/>
<dbReference type="InterPro" id="IPR007184">
    <property type="entry name" value="Mannoside_phosphorylase"/>
</dbReference>
<dbReference type="PANTHER" id="PTHR34106">
    <property type="entry name" value="GLYCOSIDASE"/>
    <property type="match status" value="1"/>
</dbReference>
<evidence type="ECO:0000313" key="5">
    <source>
        <dbReference type="EMBL" id="GGH28008.1"/>
    </source>
</evidence>
<reference evidence="6" key="1">
    <citation type="journal article" date="2019" name="Int. J. Syst. Evol. Microbiol.">
        <title>The Global Catalogue of Microorganisms (GCM) 10K type strain sequencing project: providing services to taxonomists for standard genome sequencing and annotation.</title>
        <authorList>
            <consortium name="The Broad Institute Genomics Platform"/>
            <consortium name="The Broad Institute Genome Sequencing Center for Infectious Disease"/>
            <person name="Wu L."/>
            <person name="Ma J."/>
        </authorList>
    </citation>
    <scope>NUCLEOTIDE SEQUENCE [LARGE SCALE GENOMIC DNA]</scope>
    <source>
        <strain evidence="6">CGMCC 1.12769</strain>
    </source>
</reference>
<gene>
    <name evidence="5" type="ORF">GCM10008013_29760</name>
</gene>
<dbReference type="RefSeq" id="WP_188540064.1">
    <property type="nucleotide sequence ID" value="NZ_BMFT01000001.1"/>
</dbReference>
<evidence type="ECO:0000256" key="1">
    <source>
        <dbReference type="ARBA" id="ARBA00022676"/>
    </source>
</evidence>
<comment type="caution">
    <text evidence="5">The sequence shown here is derived from an EMBL/GenBank/DDBJ whole genome shotgun (WGS) entry which is preliminary data.</text>
</comment>
<evidence type="ECO:0000256" key="2">
    <source>
        <dbReference type="ARBA" id="ARBA00022679"/>
    </source>
</evidence>